<protein>
    <recommendedName>
        <fullName evidence="3">DUF4082 domain-containing protein</fullName>
    </recommendedName>
</protein>
<dbReference type="Proteomes" id="UP000185124">
    <property type="component" value="Unassembled WGS sequence"/>
</dbReference>
<dbReference type="AlphaFoldDB" id="A0A1N6BCF1"/>
<feature type="signal peptide" evidence="2">
    <location>
        <begin position="1"/>
        <end position="25"/>
    </location>
</feature>
<feature type="compositionally biased region" description="Low complexity" evidence="1">
    <location>
        <begin position="205"/>
        <end position="220"/>
    </location>
</feature>
<dbReference type="InterPro" id="IPR025141">
    <property type="entry name" value="DUF4082"/>
</dbReference>
<dbReference type="OrthoDB" id="3282758at2"/>
<dbReference type="STRING" id="709881.SAMN04489832_7162"/>
<feature type="compositionally biased region" description="Pro residues" evidence="1">
    <location>
        <begin position="221"/>
        <end position="252"/>
    </location>
</feature>
<evidence type="ECO:0000259" key="3">
    <source>
        <dbReference type="Pfam" id="PF13313"/>
    </source>
</evidence>
<evidence type="ECO:0000313" key="4">
    <source>
        <dbReference type="EMBL" id="SIN44049.1"/>
    </source>
</evidence>
<keyword evidence="5" id="KW-1185">Reference proteome</keyword>
<evidence type="ECO:0000313" key="5">
    <source>
        <dbReference type="Proteomes" id="UP000185124"/>
    </source>
</evidence>
<dbReference type="RefSeq" id="WP_084757733.1">
    <property type="nucleotide sequence ID" value="NZ_FSQT01000002.1"/>
</dbReference>
<name>A0A1N6BCF1_9ACTN</name>
<organism evidence="4 5">
    <name type="scientific">Micromonospora cremea</name>
    <dbReference type="NCBI Taxonomy" id="709881"/>
    <lineage>
        <taxon>Bacteria</taxon>
        <taxon>Bacillati</taxon>
        <taxon>Actinomycetota</taxon>
        <taxon>Actinomycetes</taxon>
        <taxon>Micromonosporales</taxon>
        <taxon>Micromonosporaceae</taxon>
        <taxon>Micromonospora</taxon>
    </lineage>
</organism>
<feature type="region of interest" description="Disordered" evidence="1">
    <location>
        <begin position="205"/>
        <end position="280"/>
    </location>
</feature>
<accession>A0A1N6BCF1</accession>
<reference evidence="5" key="1">
    <citation type="submission" date="2016-12" db="EMBL/GenBank/DDBJ databases">
        <authorList>
            <person name="Varghese N."/>
            <person name="Submissions S."/>
        </authorList>
    </citation>
    <scope>NUCLEOTIDE SEQUENCE [LARGE SCALE GENOMIC DNA]</scope>
    <source>
        <strain evidence="5">DSM 45599</strain>
    </source>
</reference>
<dbReference type="EMBL" id="FSQT01000002">
    <property type="protein sequence ID" value="SIN44049.1"/>
    <property type="molecule type" value="Genomic_DNA"/>
</dbReference>
<proteinExistence type="predicted"/>
<feature type="chain" id="PRO_5012681117" description="DUF4082 domain-containing protein" evidence="2">
    <location>
        <begin position="26"/>
        <end position="571"/>
    </location>
</feature>
<gene>
    <name evidence="4" type="ORF">SAMN04489832_7162</name>
</gene>
<keyword evidence="2" id="KW-0732">Signal</keyword>
<evidence type="ECO:0000256" key="1">
    <source>
        <dbReference type="SAM" id="MobiDB-lite"/>
    </source>
</evidence>
<sequence length="571" mass="59953">MVRNSRAVIVLAVAGAVAISGTALAGRYATSPGGAEPAAAPSGTYSLWSSSAVPGTVTDPDRQAVELGVKFTATQDGSVLGVRFYKSRRNTGVHTGSLWAINGTRLATVRFTNESPSGWQYAAFSASVAVKANALYVVSYHTNVGQYSADDRYFAADRSRGPLRAPADGSQGANGVYRYGAGGFPNRGYRATNYWVDVVFNPGAPATSSPTPRPTTASPRPTSPSPTPTAAPTPSSTPPAAPTPSSTPPAPTPTVTGNPDSTGGGRYPQRFSVGAPGVGRYRQSDARLPVPAGYQEVFPHDTGSKEWDLYECNGTVNLDHKYFHAFIYIGTNCHGTVNITNSIIAPPPGSANRAILVNANSSGSLRLNISNTTIRPEPVGLGMKSAPLTDHAINDCPTCTIQLSRVDVANTGGMCLCGADTTIEYSWLHDNYIAHLADPSQAHTGGVFPYGGTGPLEISHSRLEPGVNAYTGAEIPNYWQAITAVLFTQSSGGSRLRNYQVHDSFISLGAFGLYAQDGEGLRLRDNVFGPTHWGYTSRCGSGCSVTFTDWTNNVVGTIDGAPTAQLVPRPA</sequence>
<feature type="domain" description="DUF4082" evidence="3">
    <location>
        <begin position="52"/>
        <end position="196"/>
    </location>
</feature>
<dbReference type="Pfam" id="PF13313">
    <property type="entry name" value="DUF4082"/>
    <property type="match status" value="1"/>
</dbReference>
<evidence type="ECO:0000256" key="2">
    <source>
        <dbReference type="SAM" id="SignalP"/>
    </source>
</evidence>